<dbReference type="Pfam" id="PF01012">
    <property type="entry name" value="ETF"/>
    <property type="match status" value="1"/>
</dbReference>
<dbReference type="SMART" id="SM00893">
    <property type="entry name" value="ETF"/>
    <property type="match status" value="1"/>
</dbReference>
<dbReference type="CDD" id="cd01714">
    <property type="entry name" value="ETF_beta"/>
    <property type="match status" value="1"/>
</dbReference>
<dbReference type="SUPFAM" id="SSF52402">
    <property type="entry name" value="Adenine nucleotide alpha hydrolases-like"/>
    <property type="match status" value="1"/>
</dbReference>
<organism evidence="2 3">
    <name type="scientific">Caldinitratiruptor microaerophilus</name>
    <dbReference type="NCBI Taxonomy" id="671077"/>
    <lineage>
        <taxon>Bacteria</taxon>
        <taxon>Bacillati</taxon>
        <taxon>Bacillota</taxon>
        <taxon>Clostridia</taxon>
        <taxon>Eubacteriales</taxon>
        <taxon>Symbiobacteriaceae</taxon>
        <taxon>Caldinitratiruptor</taxon>
    </lineage>
</organism>
<dbReference type="Proteomes" id="UP001163687">
    <property type="component" value="Chromosome"/>
</dbReference>
<dbReference type="InterPro" id="IPR033948">
    <property type="entry name" value="ETF_beta_N"/>
</dbReference>
<proteinExistence type="predicted"/>
<dbReference type="EMBL" id="AP025628">
    <property type="protein sequence ID" value="BDG61063.1"/>
    <property type="molecule type" value="Genomic_DNA"/>
</dbReference>
<dbReference type="GO" id="GO:0009055">
    <property type="term" value="F:electron transfer activity"/>
    <property type="evidence" value="ECO:0007669"/>
    <property type="project" value="InterPro"/>
</dbReference>
<dbReference type="InterPro" id="IPR014729">
    <property type="entry name" value="Rossmann-like_a/b/a_fold"/>
</dbReference>
<dbReference type="InterPro" id="IPR014730">
    <property type="entry name" value="ETF_a/b_N"/>
</dbReference>
<sequence>MVMDSYAEYALEVAIQLKEKHPGTEVTALCVGDKPADEVLRRALALTADQAVRVWDAGWADLDAPAVAHVLAAAIRKLGGADLVLVGRQGSDVERGLVGPMLAEELGAACTTLVARVEVQGDRLRLRREADGGFAVVESRLPAVLSITNDETNVPRLPKVKDLMMATRKPIQVLGPADLDLDPARLAPGVELRDLYIPTQEGACEIIEGDDGPSRAAALAQRLRELKVL</sequence>
<dbReference type="PIRSF" id="PIRSF000090">
    <property type="entry name" value="Beta-ETF"/>
    <property type="match status" value="1"/>
</dbReference>
<dbReference type="InterPro" id="IPR012255">
    <property type="entry name" value="ETF_b"/>
</dbReference>
<dbReference type="KEGG" id="cmic:caldi_21530"/>
<dbReference type="Gene3D" id="3.40.50.620">
    <property type="entry name" value="HUPs"/>
    <property type="match status" value="1"/>
</dbReference>
<evidence type="ECO:0000313" key="3">
    <source>
        <dbReference type="Proteomes" id="UP001163687"/>
    </source>
</evidence>
<keyword evidence="3" id="KW-1185">Reference proteome</keyword>
<evidence type="ECO:0000259" key="1">
    <source>
        <dbReference type="SMART" id="SM00893"/>
    </source>
</evidence>
<feature type="domain" description="Electron transfer flavoprotein alpha/beta-subunit N-terminal" evidence="1">
    <location>
        <begin position="1"/>
        <end position="183"/>
    </location>
</feature>
<dbReference type="AlphaFoldDB" id="A0AA35CMG3"/>
<accession>A0AA35CMG3</accession>
<dbReference type="PANTHER" id="PTHR21294">
    <property type="entry name" value="ELECTRON TRANSFER FLAVOPROTEIN BETA-SUBUNIT"/>
    <property type="match status" value="1"/>
</dbReference>
<reference evidence="2" key="1">
    <citation type="submission" date="2022-03" db="EMBL/GenBank/DDBJ databases">
        <title>Complete genome sequence of Caldinitratiruptor microaerophilus.</title>
        <authorList>
            <person name="Mukaiyama R."/>
            <person name="Nishiyama T."/>
            <person name="Ueda K."/>
        </authorList>
    </citation>
    <scope>NUCLEOTIDE SEQUENCE</scope>
    <source>
        <strain evidence="2">JCM 16183</strain>
    </source>
</reference>
<protein>
    <submittedName>
        <fullName evidence="2">Electron transfer flavoprotein subunit beta</fullName>
    </submittedName>
</protein>
<name>A0AA35CMG3_9FIRM</name>
<dbReference type="RefSeq" id="WP_264841742.1">
    <property type="nucleotide sequence ID" value="NZ_AP025628.1"/>
</dbReference>
<evidence type="ECO:0000313" key="2">
    <source>
        <dbReference type="EMBL" id="BDG61063.1"/>
    </source>
</evidence>
<gene>
    <name evidence="2" type="ORF">caldi_21530</name>
</gene>